<evidence type="ECO:0000259" key="3">
    <source>
        <dbReference type="Pfam" id="PF03358"/>
    </source>
</evidence>
<dbReference type="EMBL" id="JAGFNZ010000006">
    <property type="protein sequence ID" value="MBW7573784.1"/>
    <property type="molecule type" value="Genomic_DNA"/>
</dbReference>
<organism evidence="4 5">
    <name type="scientific">Caproiciproducens faecalis</name>
    <dbReference type="NCBI Taxonomy" id="2820301"/>
    <lineage>
        <taxon>Bacteria</taxon>
        <taxon>Bacillati</taxon>
        <taxon>Bacillota</taxon>
        <taxon>Clostridia</taxon>
        <taxon>Eubacteriales</taxon>
        <taxon>Acutalibacteraceae</taxon>
        <taxon>Caproiciproducens</taxon>
    </lineage>
</organism>
<keyword evidence="5" id="KW-1185">Reference proteome</keyword>
<proteinExistence type="predicted"/>
<name>A0ABS7DR54_9FIRM</name>
<dbReference type="SUPFAM" id="SSF52218">
    <property type="entry name" value="Flavoproteins"/>
    <property type="match status" value="1"/>
</dbReference>
<dbReference type="PANTHER" id="PTHR43278">
    <property type="entry name" value="NAD(P)H-DEPENDENT FMN-CONTAINING OXIDOREDUCTASE YWQN-RELATED"/>
    <property type="match status" value="1"/>
</dbReference>
<sequence>MEIERESSEQKKLVLVFFGSPSKSGTTAKLLNEFLNPLKENMRIETVNAYERNIAPCIACNVCAGEERCSQPDFDGIDALIREADVIVVATPVYNLSLPAPLKAIADRTQRYFAARFSLGIRNPVKKHKQAAALITCGSKDCEGAEIIARQLKLMFSVMNTSLTGTAVWTGTDFEAGSETFETARNSARELALAIACEL</sequence>
<evidence type="ECO:0000256" key="1">
    <source>
        <dbReference type="ARBA" id="ARBA00022630"/>
    </source>
</evidence>
<protein>
    <submittedName>
        <fullName evidence="4">Flavodoxin family protein</fullName>
    </submittedName>
</protein>
<keyword evidence="2" id="KW-0288">FMN</keyword>
<dbReference type="Pfam" id="PF03358">
    <property type="entry name" value="FMN_red"/>
    <property type="match status" value="1"/>
</dbReference>
<reference evidence="4 5" key="1">
    <citation type="submission" date="2021-03" db="EMBL/GenBank/DDBJ databases">
        <title>Caproiciproducens sp. nov. isolated from feces of cow.</title>
        <authorList>
            <person name="Choi J.-Y."/>
        </authorList>
    </citation>
    <scope>NUCLEOTIDE SEQUENCE [LARGE SCALE GENOMIC DNA]</scope>
    <source>
        <strain evidence="4 5">AGMB10547</strain>
    </source>
</reference>
<evidence type="ECO:0000313" key="4">
    <source>
        <dbReference type="EMBL" id="MBW7573784.1"/>
    </source>
</evidence>
<dbReference type="InterPro" id="IPR005025">
    <property type="entry name" value="FMN_Rdtase-like_dom"/>
</dbReference>
<evidence type="ECO:0000256" key="2">
    <source>
        <dbReference type="ARBA" id="ARBA00022643"/>
    </source>
</evidence>
<dbReference type="InterPro" id="IPR029039">
    <property type="entry name" value="Flavoprotein-like_sf"/>
</dbReference>
<feature type="domain" description="NADPH-dependent FMN reductase-like" evidence="3">
    <location>
        <begin position="14"/>
        <end position="166"/>
    </location>
</feature>
<dbReference type="Gene3D" id="3.40.50.360">
    <property type="match status" value="1"/>
</dbReference>
<dbReference type="RefSeq" id="WP_219966196.1">
    <property type="nucleotide sequence ID" value="NZ_JAGFNZ010000006.1"/>
</dbReference>
<dbReference type="InterPro" id="IPR051796">
    <property type="entry name" value="ISF_SsuE-like"/>
</dbReference>
<dbReference type="Proteomes" id="UP000719942">
    <property type="component" value="Unassembled WGS sequence"/>
</dbReference>
<accession>A0ABS7DR54</accession>
<comment type="caution">
    <text evidence="4">The sequence shown here is derived from an EMBL/GenBank/DDBJ whole genome shotgun (WGS) entry which is preliminary data.</text>
</comment>
<keyword evidence="1" id="KW-0285">Flavoprotein</keyword>
<dbReference type="PANTHER" id="PTHR43278:SF4">
    <property type="entry name" value="NAD(P)H-DEPENDENT FMN-CONTAINING OXIDOREDUCTASE YWQN-RELATED"/>
    <property type="match status" value="1"/>
</dbReference>
<gene>
    <name evidence="4" type="ORF">J5W02_13290</name>
</gene>
<evidence type="ECO:0000313" key="5">
    <source>
        <dbReference type="Proteomes" id="UP000719942"/>
    </source>
</evidence>